<feature type="transmembrane region" description="Helical" evidence="1">
    <location>
        <begin position="129"/>
        <end position="148"/>
    </location>
</feature>
<protein>
    <recommendedName>
        <fullName evidence="4">DUF1275 domain protein</fullName>
    </recommendedName>
</protein>
<keyword evidence="1" id="KW-0812">Transmembrane</keyword>
<feature type="transmembrane region" description="Helical" evidence="1">
    <location>
        <begin position="240"/>
        <end position="259"/>
    </location>
</feature>
<comment type="caution">
    <text evidence="2">The sequence shown here is derived from an EMBL/GenBank/DDBJ whole genome shotgun (WGS) entry which is preliminary data.</text>
</comment>
<dbReference type="PANTHER" id="PTHR37488">
    <property type="entry name" value="DUF1275 DOMAIN-CONTAINING PROTEIN"/>
    <property type="match status" value="1"/>
</dbReference>
<sequence>MSEKRKSDLALAMPSTTISTIQNSDEVAISRISKVKSYLNENIGDDIYVEIELLFLAFGIGIQDATTFPDYSCFASNQTGNTVFLAIETAKIGAENFPFSNIGFSLAFFILGSLTMGQLGHYIGPTRRLWILLTNLLQTTLVIAATAIQYTTPLLPTGPAAWTVISSLAFSSGAQVAMARGLGITEITTAMATAAYVDLVADPKLLVRENRGRNRRVAFLVCLTVGSFVGAFAHRGVSSAFGLLLSCGIKVGVMVAMGFNRRVERGVFV</sequence>
<keyword evidence="1" id="KW-1133">Transmembrane helix</keyword>
<feature type="transmembrane region" description="Helical" evidence="1">
    <location>
        <begin position="99"/>
        <end position="117"/>
    </location>
</feature>
<proteinExistence type="predicted"/>
<dbReference type="InterPro" id="IPR010699">
    <property type="entry name" value="DUF1275"/>
</dbReference>
<dbReference type="Pfam" id="PF06912">
    <property type="entry name" value="DUF1275"/>
    <property type="match status" value="1"/>
</dbReference>
<dbReference type="AlphaFoldDB" id="A0A8H3V4J9"/>
<feature type="transmembrane region" description="Helical" evidence="1">
    <location>
        <begin position="217"/>
        <end position="234"/>
    </location>
</feature>
<accession>A0A8H3V4J9</accession>
<organism evidence="2 3">
    <name type="scientific">Venturia inaequalis</name>
    <name type="common">Apple scab fungus</name>
    <dbReference type="NCBI Taxonomy" id="5025"/>
    <lineage>
        <taxon>Eukaryota</taxon>
        <taxon>Fungi</taxon>
        <taxon>Dikarya</taxon>
        <taxon>Ascomycota</taxon>
        <taxon>Pezizomycotina</taxon>
        <taxon>Dothideomycetes</taxon>
        <taxon>Pleosporomycetidae</taxon>
        <taxon>Venturiales</taxon>
        <taxon>Venturiaceae</taxon>
        <taxon>Venturia</taxon>
    </lineage>
</organism>
<feature type="transmembrane region" description="Helical" evidence="1">
    <location>
        <begin position="160"/>
        <end position="179"/>
    </location>
</feature>
<evidence type="ECO:0008006" key="4">
    <source>
        <dbReference type="Google" id="ProtNLM"/>
    </source>
</evidence>
<name>A0A8H3V4J9_VENIN</name>
<evidence type="ECO:0000256" key="1">
    <source>
        <dbReference type="SAM" id="Phobius"/>
    </source>
</evidence>
<dbReference type="PANTHER" id="PTHR37488:SF2">
    <property type="entry name" value="DUF1275 DOMAIN-CONTAINING PROTEIN"/>
    <property type="match status" value="1"/>
</dbReference>
<evidence type="ECO:0000313" key="2">
    <source>
        <dbReference type="EMBL" id="KAE9980598.1"/>
    </source>
</evidence>
<dbReference type="Proteomes" id="UP000447873">
    <property type="component" value="Unassembled WGS sequence"/>
</dbReference>
<reference evidence="2 3" key="1">
    <citation type="submission" date="2018-12" db="EMBL/GenBank/DDBJ databases">
        <title>Venturia inaequalis Genome Resource.</title>
        <authorList>
            <person name="Lichtner F.J."/>
        </authorList>
    </citation>
    <scope>NUCLEOTIDE SEQUENCE [LARGE SCALE GENOMIC DNA]</scope>
    <source>
        <strain evidence="2 3">120213</strain>
    </source>
</reference>
<keyword evidence="1" id="KW-0472">Membrane</keyword>
<dbReference type="EMBL" id="WNWS01000101">
    <property type="protein sequence ID" value="KAE9980598.1"/>
    <property type="molecule type" value="Genomic_DNA"/>
</dbReference>
<gene>
    <name evidence="2" type="ORF">EG328_000235</name>
</gene>
<evidence type="ECO:0000313" key="3">
    <source>
        <dbReference type="Proteomes" id="UP000447873"/>
    </source>
</evidence>